<dbReference type="GO" id="GO:0003735">
    <property type="term" value="F:structural constituent of ribosome"/>
    <property type="evidence" value="ECO:0007669"/>
    <property type="project" value="InterPro"/>
</dbReference>
<evidence type="ECO:0000256" key="2">
    <source>
        <dbReference type="ARBA" id="ARBA00022730"/>
    </source>
</evidence>
<evidence type="ECO:0000313" key="9">
    <source>
        <dbReference type="EMBL" id="AQX44704.1"/>
    </source>
</evidence>
<dbReference type="FunFam" id="4.10.640.10:FF:000002">
    <property type="entry name" value="30S ribosomal protein S18, chloroplastic"/>
    <property type="match status" value="1"/>
</dbReference>
<dbReference type="SUPFAM" id="SSF46911">
    <property type="entry name" value="Ribosomal protein S18"/>
    <property type="match status" value="1"/>
</dbReference>
<evidence type="ECO:0000313" key="8">
    <source>
        <dbReference type="EMBL" id="APP87937.1"/>
    </source>
</evidence>
<keyword evidence="12" id="KW-1185">Reference proteome</keyword>
<keyword evidence="8" id="KW-0934">Plastid</keyword>
<protein>
    <recommendedName>
        <fullName evidence="6">Small ribosomal subunit protein bS18c</fullName>
    </recommendedName>
</protein>
<dbReference type="InterPro" id="IPR018275">
    <property type="entry name" value="Ribosomal_bS18_CS"/>
</dbReference>
<dbReference type="AlphaFoldDB" id="A0A1L5YB68"/>
<dbReference type="InterPro" id="IPR036870">
    <property type="entry name" value="Ribosomal_bS18_sf"/>
</dbReference>
<dbReference type="EMBL" id="LC490351">
    <property type="protein sequence ID" value="BBL85912.1"/>
    <property type="molecule type" value="Genomic_DNA"/>
</dbReference>
<dbReference type="GO" id="GO:0022627">
    <property type="term" value="C:cytosolic small ribosomal subunit"/>
    <property type="evidence" value="ECO:0007669"/>
    <property type="project" value="TreeGrafter"/>
</dbReference>
<keyword evidence="3" id="KW-0694">RNA-binding</keyword>
<dbReference type="PANTHER" id="PTHR13479">
    <property type="entry name" value="30S RIBOSOMAL PROTEIN S18"/>
    <property type="match status" value="1"/>
</dbReference>
<dbReference type="NCBIfam" id="TIGR00165">
    <property type="entry name" value="S18"/>
    <property type="match status" value="1"/>
</dbReference>
<evidence type="ECO:0000256" key="5">
    <source>
        <dbReference type="ARBA" id="ARBA00023274"/>
    </source>
</evidence>
<dbReference type="SMR" id="A0A1L5YB68"/>
<sequence length="73" mass="8295">MSSSFFKKRLSPIKPGDPIDYKDVDLLKKFITERGKILPRRLTGLTAKQQRDLTNAVKRARIVALLPFVNPEG</sequence>
<dbReference type="Gene3D" id="4.10.640.10">
    <property type="entry name" value="Ribosomal protein S18"/>
    <property type="match status" value="1"/>
</dbReference>
<evidence type="ECO:0000256" key="1">
    <source>
        <dbReference type="ARBA" id="ARBA00005589"/>
    </source>
</evidence>
<reference evidence="11 12" key="3">
    <citation type="submission" date="2019-06" db="EMBL/GenBank/DDBJ databases">
        <title>A hidden player of endosymbiotic evolution: DNA virus triggered massive gene transfer.</title>
        <authorList>
            <person name="Matsuo M."/>
            <person name="Katahata A."/>
            <person name="Tachikawa M."/>
            <person name="Minakuchi Y."/>
            <person name="Noguchi H."/>
            <person name="Toyoda A."/>
            <person name="Fujiyama A."/>
            <person name="Suzuki Y."/>
            <person name="Satoh S."/>
            <person name="Nakayama T."/>
            <person name="Kamikawa R."/>
            <person name="Nomura M."/>
            <person name="Inagaki Y."/>
            <person name="Ishida K."/>
            <person name="Obokata J."/>
        </authorList>
    </citation>
    <scope>NUCLEOTIDE SEQUENCE [LARGE SCALE GENOMIC DNA]</scope>
    <source>
        <strain evidence="11 12">MYN1</strain>
    </source>
</reference>
<dbReference type="PRINTS" id="PR00974">
    <property type="entry name" value="RIBOSOMALS18"/>
</dbReference>
<keyword evidence="2" id="KW-0699">rRNA-binding</keyword>
<dbReference type="Pfam" id="PF01084">
    <property type="entry name" value="Ribosomal_S18"/>
    <property type="match status" value="1"/>
</dbReference>
<evidence type="ECO:0000313" key="12">
    <source>
        <dbReference type="Proteomes" id="UP000503178"/>
    </source>
</evidence>
<geneLocation type="plastid" evidence="8"/>
<dbReference type="GO" id="GO:0006412">
    <property type="term" value="P:translation"/>
    <property type="evidence" value="ECO:0007669"/>
    <property type="project" value="InterPro"/>
</dbReference>
<evidence type="ECO:0000256" key="6">
    <source>
        <dbReference type="ARBA" id="ARBA00035266"/>
    </source>
</evidence>
<comment type="similarity">
    <text evidence="1 7">Belongs to the bacterial ribosomal protein bS18 family.</text>
</comment>
<dbReference type="EMBL" id="MG976688">
    <property type="protein sequence ID" value="AXY63095.1"/>
    <property type="molecule type" value="Genomic_DNA"/>
</dbReference>
<dbReference type="HAMAP" id="MF_00270">
    <property type="entry name" value="Ribosomal_bS18"/>
    <property type="match status" value="1"/>
</dbReference>
<dbReference type="GO" id="GO:0070181">
    <property type="term" value="F:small ribosomal subunit rRNA binding"/>
    <property type="evidence" value="ECO:0007669"/>
    <property type="project" value="TreeGrafter"/>
</dbReference>
<keyword evidence="5 7" id="KW-0687">Ribonucleoprotein</keyword>
<dbReference type="PROSITE" id="PS00057">
    <property type="entry name" value="RIBOSOMAL_S18"/>
    <property type="match status" value="1"/>
</dbReference>
<name>A0A1L5YB68_9EUKA</name>
<reference evidence="8" key="1">
    <citation type="journal article" date="2017" name="Protist">
        <title>Diversity of the Photosynthetic Paulinella Species, with the Description of Paulinella micropora sp. nov. and the Chromatophore Genome Sequence for strain KR01.</title>
        <authorList>
            <person name="Lhee D."/>
            <person name="Yang E.C."/>
            <person name="Kim J.I."/>
            <person name="Nakayama T."/>
            <person name="Zuccarello G."/>
            <person name="Andersen R.A."/>
            <person name="Yoon H.S."/>
        </authorList>
    </citation>
    <scope>NUCLEOTIDE SEQUENCE</scope>
    <source>
        <strain evidence="9">FK01</strain>
        <strain evidence="8">KR01</strain>
    </source>
</reference>
<keyword evidence="4 7" id="KW-0689">Ribosomal protein</keyword>
<reference evidence="10" key="2">
    <citation type="submission" date="2018-02" db="EMBL/GenBank/DDBJ databases">
        <title>Genome reduction pattern in chromatophore genome of Paulinella.</title>
        <authorList>
            <person name="Lhee D."/>
            <person name="Yoon H.S."/>
        </authorList>
    </citation>
    <scope>NUCLEOTIDE SEQUENCE</scope>
    <source>
        <strain evidence="10">NZ27</strain>
    </source>
</reference>
<dbReference type="PANTHER" id="PTHR13479:SF40">
    <property type="entry name" value="SMALL RIBOSOMAL SUBUNIT PROTEIN BS18M"/>
    <property type="match status" value="1"/>
</dbReference>
<dbReference type="GeneID" id="38331011"/>
<evidence type="ECO:0000256" key="7">
    <source>
        <dbReference type="RuleBase" id="RU003910"/>
    </source>
</evidence>
<organism evidence="8">
    <name type="scientific">Paulinella micropora</name>
    <dbReference type="NCBI Taxonomy" id="1928728"/>
    <lineage>
        <taxon>Eukaryota</taxon>
        <taxon>Sar</taxon>
        <taxon>Rhizaria</taxon>
        <taxon>Cercozoa</taxon>
        <taxon>Imbricatea</taxon>
        <taxon>Silicofilosea</taxon>
        <taxon>Euglyphida</taxon>
        <taxon>Paulinellidae</taxon>
        <taxon>Paulinella</taxon>
    </lineage>
</organism>
<dbReference type="EMBL" id="KX897545">
    <property type="protein sequence ID" value="APP87937.1"/>
    <property type="molecule type" value="Genomic_DNA"/>
</dbReference>
<evidence type="ECO:0000313" key="11">
    <source>
        <dbReference type="EMBL" id="BBL85912.1"/>
    </source>
</evidence>
<dbReference type="InterPro" id="IPR001648">
    <property type="entry name" value="Ribosomal_bS18"/>
</dbReference>
<dbReference type="EMBL" id="KY124271">
    <property type="protein sequence ID" value="AQX44704.1"/>
    <property type="molecule type" value="Genomic_DNA"/>
</dbReference>
<evidence type="ECO:0000256" key="4">
    <source>
        <dbReference type="ARBA" id="ARBA00022980"/>
    </source>
</evidence>
<gene>
    <name evidence="8" type="primary">rps18</name>
    <name evidence="11" type="synonym">MYN1_Chr_99</name>
    <name evidence="8" type="ORF">PCKR_139</name>
    <name evidence="9" type="ORF">PFK_139</name>
    <name evidence="10" type="ORF">PMNZ_139</name>
    <name evidence="11" type="ORF">PMYN1_Chma100</name>
</gene>
<dbReference type="Proteomes" id="UP000503178">
    <property type="component" value="Chromatophore Pltd"/>
</dbReference>
<evidence type="ECO:0000313" key="10">
    <source>
        <dbReference type="EMBL" id="AXY63095.1"/>
    </source>
</evidence>
<proteinExistence type="inferred from homology"/>
<evidence type="ECO:0000256" key="3">
    <source>
        <dbReference type="ARBA" id="ARBA00022884"/>
    </source>
</evidence>
<accession>A0A1L5YB68</accession>
<dbReference type="RefSeq" id="YP_009530406.1">
    <property type="nucleotide sequence ID" value="NC_039737.1"/>
</dbReference>